<keyword evidence="2" id="KW-1185">Reference proteome</keyword>
<accession>A0A8S4BA17</accession>
<gene>
    <name evidence="1" type="ORF">MMEN_LOCUS14573</name>
</gene>
<protein>
    <submittedName>
        <fullName evidence="1">(Atlantic silverside) hypothetical protein</fullName>
    </submittedName>
</protein>
<feature type="non-terminal residue" evidence="1">
    <location>
        <position position="1"/>
    </location>
</feature>
<evidence type="ECO:0000313" key="1">
    <source>
        <dbReference type="EMBL" id="CAG5957626.1"/>
    </source>
</evidence>
<comment type="caution">
    <text evidence="1">The sequence shown here is derived from an EMBL/GenBank/DDBJ whole genome shotgun (WGS) entry which is preliminary data.</text>
</comment>
<proteinExistence type="predicted"/>
<evidence type="ECO:0000313" key="2">
    <source>
        <dbReference type="Proteomes" id="UP000677803"/>
    </source>
</evidence>
<reference evidence="1" key="1">
    <citation type="submission" date="2021-05" db="EMBL/GenBank/DDBJ databases">
        <authorList>
            <person name="Tigano A."/>
        </authorList>
    </citation>
    <scope>NUCLEOTIDE SEQUENCE</scope>
</reference>
<sequence length="95" mass="10392">MVVDLRKIPTDSTINTGCGEPEHPKRYATVRPRTGTTVIEWMTTSSLESRVKEDCVTQARITIRNYKIKACGGNLSGGGTGLGMQDKGCDVYVNR</sequence>
<dbReference type="EMBL" id="CAJRST010022223">
    <property type="protein sequence ID" value="CAG5957626.1"/>
    <property type="molecule type" value="Genomic_DNA"/>
</dbReference>
<dbReference type="Proteomes" id="UP000677803">
    <property type="component" value="Unassembled WGS sequence"/>
</dbReference>
<name>A0A8S4BA17_9TELE</name>
<dbReference type="AlphaFoldDB" id="A0A8S4BA17"/>
<organism evidence="1 2">
    <name type="scientific">Menidia menidia</name>
    <name type="common">Atlantic silverside</name>
    <dbReference type="NCBI Taxonomy" id="238744"/>
    <lineage>
        <taxon>Eukaryota</taxon>
        <taxon>Metazoa</taxon>
        <taxon>Chordata</taxon>
        <taxon>Craniata</taxon>
        <taxon>Vertebrata</taxon>
        <taxon>Euteleostomi</taxon>
        <taxon>Actinopterygii</taxon>
        <taxon>Neopterygii</taxon>
        <taxon>Teleostei</taxon>
        <taxon>Neoteleostei</taxon>
        <taxon>Acanthomorphata</taxon>
        <taxon>Ovalentaria</taxon>
        <taxon>Atherinomorphae</taxon>
        <taxon>Atheriniformes</taxon>
        <taxon>Atherinopsidae</taxon>
        <taxon>Menidiinae</taxon>
        <taxon>Menidia</taxon>
    </lineage>
</organism>